<dbReference type="Pfam" id="PF08281">
    <property type="entry name" value="Sigma70_r4_2"/>
    <property type="match status" value="1"/>
</dbReference>
<comment type="caution">
    <text evidence="8">The sequence shown here is derived from an EMBL/GenBank/DDBJ whole genome shotgun (WGS) entry which is preliminary data.</text>
</comment>
<dbReference type="InterPro" id="IPR013324">
    <property type="entry name" value="RNA_pol_sigma_r3/r4-like"/>
</dbReference>
<dbReference type="EMBL" id="BAEH01000096">
    <property type="protein sequence ID" value="GAB19870.1"/>
    <property type="molecule type" value="Genomic_DNA"/>
</dbReference>
<organism evidence="8 9">
    <name type="scientific">Gordonia effusa NBRC 100432</name>
    <dbReference type="NCBI Taxonomy" id="1077974"/>
    <lineage>
        <taxon>Bacteria</taxon>
        <taxon>Bacillati</taxon>
        <taxon>Actinomycetota</taxon>
        <taxon>Actinomycetes</taxon>
        <taxon>Mycobacteriales</taxon>
        <taxon>Gordoniaceae</taxon>
        <taxon>Gordonia</taxon>
    </lineage>
</organism>
<evidence type="ECO:0000256" key="1">
    <source>
        <dbReference type="ARBA" id="ARBA00010641"/>
    </source>
</evidence>
<evidence type="ECO:0000259" key="7">
    <source>
        <dbReference type="Pfam" id="PF08281"/>
    </source>
</evidence>
<dbReference type="GO" id="GO:0006352">
    <property type="term" value="P:DNA-templated transcription initiation"/>
    <property type="evidence" value="ECO:0007669"/>
    <property type="project" value="InterPro"/>
</dbReference>
<proteinExistence type="inferred from homology"/>
<reference evidence="8 9" key="1">
    <citation type="submission" date="2011-12" db="EMBL/GenBank/DDBJ databases">
        <title>Whole genome shotgun sequence of Gordonia effusa NBRC 100432.</title>
        <authorList>
            <person name="Yoshida I."/>
            <person name="Takarada H."/>
            <person name="Hosoyama A."/>
            <person name="Tsuchikane K."/>
            <person name="Katsumata H."/>
            <person name="Yamazaki S."/>
            <person name="Fujita N."/>
        </authorList>
    </citation>
    <scope>NUCLEOTIDE SEQUENCE [LARGE SCALE GENOMIC DNA]</scope>
    <source>
        <strain evidence="8 9">NBRC 100432</strain>
    </source>
</reference>
<dbReference type="SUPFAM" id="SSF88946">
    <property type="entry name" value="Sigma2 domain of RNA polymerase sigma factors"/>
    <property type="match status" value="1"/>
</dbReference>
<evidence type="ECO:0000256" key="3">
    <source>
        <dbReference type="ARBA" id="ARBA00023082"/>
    </source>
</evidence>
<dbReference type="Gene3D" id="1.10.10.10">
    <property type="entry name" value="Winged helix-like DNA-binding domain superfamily/Winged helix DNA-binding domain"/>
    <property type="match status" value="1"/>
</dbReference>
<dbReference type="InterPro" id="IPR014284">
    <property type="entry name" value="RNA_pol_sigma-70_dom"/>
</dbReference>
<keyword evidence="2" id="KW-0805">Transcription regulation</keyword>
<dbReference type="PANTHER" id="PTHR43133:SF66">
    <property type="entry name" value="ECF RNA POLYMERASE SIGMA FACTOR SIGK"/>
    <property type="match status" value="1"/>
</dbReference>
<evidence type="ECO:0000256" key="5">
    <source>
        <dbReference type="ARBA" id="ARBA00023163"/>
    </source>
</evidence>
<keyword evidence="3" id="KW-0731">Sigma factor</keyword>
<dbReference type="NCBIfam" id="TIGR02937">
    <property type="entry name" value="sigma70-ECF"/>
    <property type="match status" value="1"/>
</dbReference>
<dbReference type="CDD" id="cd06171">
    <property type="entry name" value="Sigma70_r4"/>
    <property type="match status" value="1"/>
</dbReference>
<feature type="domain" description="RNA polymerase sigma-70 region 2" evidence="6">
    <location>
        <begin position="34"/>
        <end position="94"/>
    </location>
</feature>
<gene>
    <name evidence="8" type="primary">sigK</name>
    <name evidence="8" type="ORF">GOEFS_096_00470</name>
</gene>
<protein>
    <submittedName>
        <fullName evidence="8">RNA polymerase ECF-type sigma factor SigK</fullName>
    </submittedName>
</protein>
<dbReference type="Proteomes" id="UP000035034">
    <property type="component" value="Unassembled WGS sequence"/>
</dbReference>
<keyword evidence="9" id="KW-1185">Reference proteome</keyword>
<keyword evidence="5" id="KW-0804">Transcription</keyword>
<dbReference type="PANTHER" id="PTHR43133">
    <property type="entry name" value="RNA POLYMERASE ECF-TYPE SIGMA FACTO"/>
    <property type="match status" value="1"/>
</dbReference>
<dbReference type="RefSeq" id="WP_007319205.1">
    <property type="nucleotide sequence ID" value="NZ_BAEH01000096.1"/>
</dbReference>
<sequence>MSTLDQDHDLSILLTRAADGDRAAFARFYDLTNSRIYGLALRVLHDRSHAEEVVQEAYLQYWQLAHEYDTNRGSVISWMMTIAHRRAVDRIRAEELGRRRGEQYVAANAPIAEPPTLDLVLQNEESMTLRDCLGRLTDLQRSSIELSYFSGMSYPEVAAHTATPLPTIKSRIRDGLRRLRHCVRSDGR</sequence>
<dbReference type="InterPro" id="IPR013249">
    <property type="entry name" value="RNA_pol_sigma70_r4_t2"/>
</dbReference>
<keyword evidence="4" id="KW-0238">DNA-binding</keyword>
<dbReference type="GO" id="GO:0016987">
    <property type="term" value="F:sigma factor activity"/>
    <property type="evidence" value="ECO:0007669"/>
    <property type="project" value="UniProtKB-KW"/>
</dbReference>
<dbReference type="eggNOG" id="COG1595">
    <property type="taxonomic scope" value="Bacteria"/>
</dbReference>
<dbReference type="AlphaFoldDB" id="H0R469"/>
<name>H0R469_9ACTN</name>
<accession>H0R469</accession>
<dbReference type="SUPFAM" id="SSF88659">
    <property type="entry name" value="Sigma3 and sigma4 domains of RNA polymerase sigma factors"/>
    <property type="match status" value="1"/>
</dbReference>
<comment type="similarity">
    <text evidence="1">Belongs to the sigma-70 factor family. ECF subfamily.</text>
</comment>
<dbReference type="InterPro" id="IPR007627">
    <property type="entry name" value="RNA_pol_sigma70_r2"/>
</dbReference>
<evidence type="ECO:0000313" key="8">
    <source>
        <dbReference type="EMBL" id="GAB19870.1"/>
    </source>
</evidence>
<dbReference type="GO" id="GO:0003677">
    <property type="term" value="F:DNA binding"/>
    <property type="evidence" value="ECO:0007669"/>
    <property type="project" value="UniProtKB-KW"/>
</dbReference>
<dbReference type="InterPro" id="IPR039425">
    <property type="entry name" value="RNA_pol_sigma-70-like"/>
</dbReference>
<evidence type="ECO:0000259" key="6">
    <source>
        <dbReference type="Pfam" id="PF04542"/>
    </source>
</evidence>
<evidence type="ECO:0000256" key="2">
    <source>
        <dbReference type="ARBA" id="ARBA00023015"/>
    </source>
</evidence>
<dbReference type="Gene3D" id="1.10.1740.10">
    <property type="match status" value="1"/>
</dbReference>
<evidence type="ECO:0000313" key="9">
    <source>
        <dbReference type="Proteomes" id="UP000035034"/>
    </source>
</evidence>
<feature type="domain" description="RNA polymerase sigma factor 70 region 4 type 2" evidence="7">
    <location>
        <begin position="128"/>
        <end position="179"/>
    </location>
</feature>
<dbReference type="Pfam" id="PF04542">
    <property type="entry name" value="Sigma70_r2"/>
    <property type="match status" value="1"/>
</dbReference>
<dbReference type="InterPro" id="IPR036388">
    <property type="entry name" value="WH-like_DNA-bd_sf"/>
</dbReference>
<dbReference type="OrthoDB" id="9784272at2"/>
<dbReference type="STRING" id="1077974.GOEFS_096_00470"/>
<evidence type="ECO:0000256" key="4">
    <source>
        <dbReference type="ARBA" id="ARBA00023125"/>
    </source>
</evidence>
<dbReference type="InterPro" id="IPR013325">
    <property type="entry name" value="RNA_pol_sigma_r2"/>
</dbReference>